<evidence type="ECO:0000313" key="7">
    <source>
        <dbReference type="Proteomes" id="UP000199107"/>
    </source>
</evidence>
<dbReference type="InterPro" id="IPR007892">
    <property type="entry name" value="CHASE4"/>
</dbReference>
<feature type="transmembrane region" description="Helical" evidence="4">
    <location>
        <begin position="271"/>
        <end position="291"/>
    </location>
</feature>
<dbReference type="PANTHER" id="PTHR45138:SF9">
    <property type="entry name" value="DIGUANYLATE CYCLASE DGCM-RELATED"/>
    <property type="match status" value="1"/>
</dbReference>
<dbReference type="NCBIfam" id="TIGR00254">
    <property type="entry name" value="GGDEF"/>
    <property type="match status" value="1"/>
</dbReference>
<keyword evidence="4" id="KW-1133">Transmembrane helix</keyword>
<dbReference type="Gene3D" id="6.10.340.10">
    <property type="match status" value="1"/>
</dbReference>
<keyword evidence="7" id="KW-1185">Reference proteome</keyword>
<protein>
    <recommendedName>
        <fullName evidence="2">diguanylate cyclase</fullName>
        <ecNumber evidence="2">2.7.7.65</ecNumber>
    </recommendedName>
</protein>
<comment type="catalytic activity">
    <reaction evidence="3">
        <text>2 GTP = 3',3'-c-di-GMP + 2 diphosphate</text>
        <dbReference type="Rhea" id="RHEA:24898"/>
        <dbReference type="ChEBI" id="CHEBI:33019"/>
        <dbReference type="ChEBI" id="CHEBI:37565"/>
        <dbReference type="ChEBI" id="CHEBI:58805"/>
        <dbReference type="EC" id="2.7.7.65"/>
    </reaction>
</comment>
<evidence type="ECO:0000256" key="2">
    <source>
        <dbReference type="ARBA" id="ARBA00012528"/>
    </source>
</evidence>
<comment type="cofactor">
    <cofactor evidence="1">
        <name>Mg(2+)</name>
        <dbReference type="ChEBI" id="CHEBI:18420"/>
    </cofactor>
</comment>
<dbReference type="OrthoDB" id="9812260at2"/>
<dbReference type="GO" id="GO:1902201">
    <property type="term" value="P:negative regulation of bacterial-type flagellum-dependent cell motility"/>
    <property type="evidence" value="ECO:0007669"/>
    <property type="project" value="TreeGrafter"/>
</dbReference>
<dbReference type="EMBL" id="FNGH01000006">
    <property type="protein sequence ID" value="SDL68979.1"/>
    <property type="molecule type" value="Genomic_DNA"/>
</dbReference>
<dbReference type="SMART" id="SM00267">
    <property type="entry name" value="GGDEF"/>
    <property type="match status" value="1"/>
</dbReference>
<dbReference type="InterPro" id="IPR000160">
    <property type="entry name" value="GGDEF_dom"/>
</dbReference>
<proteinExistence type="predicted"/>
<sequence length="532" mass="59386">MPRTFASLRLRFLLALGGVLCLALLALVLVARYQIMPILLEDEEQFAGSELDRAERAIGSELGHMRRVVEDWAWWDDTYQFVLGERPEYVDSNLYQSTLETLDLKMMIFFDAQHRPVWVAGFDEDGEFTSCNGSKTPCHWVVSYIDAMQSKLERQSDETQTWLLASPDMAMASMSGIYRSHETSPSAGSLLMVRPLSTSWIEQLRDTTGIELDVNSVSNSNADANDNLRRVSSTRMAASRTLDAMPDDHLIRVDALLPRQRYQASLETFRFALYWTSGVLIVTLLIVLWLLESIVLAPIRQLSRFTQRVHLEAAPPPMPAHLLARRDEIGTLAQEFRDLVDHHYQQSSLLLELSQHDSLTGLANRRLFDQRLEQALHSAQASGHQVSALMIDIDHFKLYNDYYGHLAGDDCLIALAECMQQHLGGKRILAARTGGEEFSVLMPDTSLQAAMLQAESLRLAIEARALPHATSPTAPHLTVSIGVASCHPTGLDDAVSLMQAADQALYRAKESGRNRVATIPGHRHATTTAPSQ</sequence>
<gene>
    <name evidence="6" type="ORF">SAMN05192555_10699</name>
</gene>
<dbReference type="InterPro" id="IPR043128">
    <property type="entry name" value="Rev_trsase/Diguanyl_cyclase"/>
</dbReference>
<feature type="domain" description="GGDEF" evidence="5">
    <location>
        <begin position="384"/>
        <end position="521"/>
    </location>
</feature>
<keyword evidence="4" id="KW-0472">Membrane</keyword>
<dbReference type="Pfam" id="PF05228">
    <property type="entry name" value="CHASE4"/>
    <property type="match status" value="1"/>
</dbReference>
<dbReference type="Pfam" id="PF00990">
    <property type="entry name" value="GGDEF"/>
    <property type="match status" value="1"/>
</dbReference>
<dbReference type="AlphaFoldDB" id="A0A1G9M3Y6"/>
<organism evidence="6 7">
    <name type="scientific">Franzmannia pantelleriensis</name>
    <dbReference type="NCBI Taxonomy" id="48727"/>
    <lineage>
        <taxon>Bacteria</taxon>
        <taxon>Pseudomonadati</taxon>
        <taxon>Pseudomonadota</taxon>
        <taxon>Gammaproteobacteria</taxon>
        <taxon>Oceanospirillales</taxon>
        <taxon>Halomonadaceae</taxon>
        <taxon>Franzmannia</taxon>
    </lineage>
</organism>
<dbReference type="CDD" id="cd01949">
    <property type="entry name" value="GGDEF"/>
    <property type="match status" value="1"/>
</dbReference>
<dbReference type="InterPro" id="IPR050469">
    <property type="entry name" value="Diguanylate_Cyclase"/>
</dbReference>
<dbReference type="FunFam" id="3.30.70.270:FF:000001">
    <property type="entry name" value="Diguanylate cyclase domain protein"/>
    <property type="match status" value="1"/>
</dbReference>
<dbReference type="Proteomes" id="UP000199107">
    <property type="component" value="Unassembled WGS sequence"/>
</dbReference>
<evidence type="ECO:0000256" key="4">
    <source>
        <dbReference type="SAM" id="Phobius"/>
    </source>
</evidence>
<dbReference type="PANTHER" id="PTHR45138">
    <property type="entry name" value="REGULATORY COMPONENTS OF SENSORY TRANSDUCTION SYSTEM"/>
    <property type="match status" value="1"/>
</dbReference>
<dbReference type="InterPro" id="IPR029787">
    <property type="entry name" value="Nucleotide_cyclase"/>
</dbReference>
<dbReference type="CDD" id="cd06225">
    <property type="entry name" value="HAMP"/>
    <property type="match status" value="1"/>
</dbReference>
<evidence type="ECO:0000256" key="3">
    <source>
        <dbReference type="ARBA" id="ARBA00034247"/>
    </source>
</evidence>
<evidence type="ECO:0000313" key="6">
    <source>
        <dbReference type="EMBL" id="SDL68979.1"/>
    </source>
</evidence>
<dbReference type="GO" id="GO:0005886">
    <property type="term" value="C:plasma membrane"/>
    <property type="evidence" value="ECO:0007669"/>
    <property type="project" value="TreeGrafter"/>
</dbReference>
<name>A0A1G9M3Y6_9GAMM</name>
<dbReference type="EC" id="2.7.7.65" evidence="2"/>
<dbReference type="Gene3D" id="3.30.70.270">
    <property type="match status" value="1"/>
</dbReference>
<dbReference type="RefSeq" id="WP_089658191.1">
    <property type="nucleotide sequence ID" value="NZ_FNGH01000006.1"/>
</dbReference>
<evidence type="ECO:0000259" key="5">
    <source>
        <dbReference type="PROSITE" id="PS50887"/>
    </source>
</evidence>
<reference evidence="7" key="1">
    <citation type="submission" date="2016-10" db="EMBL/GenBank/DDBJ databases">
        <authorList>
            <person name="Varghese N."/>
            <person name="Submissions S."/>
        </authorList>
    </citation>
    <scope>NUCLEOTIDE SEQUENCE [LARGE SCALE GENOMIC DNA]</scope>
    <source>
        <strain evidence="7">AAP</strain>
    </source>
</reference>
<dbReference type="GO" id="GO:0043709">
    <property type="term" value="P:cell adhesion involved in single-species biofilm formation"/>
    <property type="evidence" value="ECO:0007669"/>
    <property type="project" value="TreeGrafter"/>
</dbReference>
<accession>A0A1G9M3Y6</accession>
<keyword evidence="4" id="KW-0812">Transmembrane</keyword>
<dbReference type="GO" id="GO:0052621">
    <property type="term" value="F:diguanylate cyclase activity"/>
    <property type="evidence" value="ECO:0007669"/>
    <property type="project" value="UniProtKB-EC"/>
</dbReference>
<evidence type="ECO:0000256" key="1">
    <source>
        <dbReference type="ARBA" id="ARBA00001946"/>
    </source>
</evidence>
<dbReference type="SUPFAM" id="SSF55073">
    <property type="entry name" value="Nucleotide cyclase"/>
    <property type="match status" value="1"/>
</dbReference>
<dbReference type="PROSITE" id="PS50887">
    <property type="entry name" value="GGDEF"/>
    <property type="match status" value="1"/>
</dbReference>
<dbReference type="STRING" id="48727.SAMN05192555_10699"/>